<evidence type="ECO:0000256" key="1">
    <source>
        <dbReference type="PROSITE-ProRule" id="PRU00176"/>
    </source>
</evidence>
<dbReference type="InterPro" id="IPR053316">
    <property type="entry name" value="Epigenetic_reg_gene_expr"/>
</dbReference>
<reference evidence="3" key="1">
    <citation type="journal article" date="2023" name="Mol. Ecol. Resour.">
        <title>Chromosome-level genome assembly of a triploid poplar Populus alba 'Berolinensis'.</title>
        <authorList>
            <person name="Chen S."/>
            <person name="Yu Y."/>
            <person name="Wang X."/>
            <person name="Wang S."/>
            <person name="Zhang T."/>
            <person name="Zhou Y."/>
            <person name="He R."/>
            <person name="Meng N."/>
            <person name="Wang Y."/>
            <person name="Liu W."/>
            <person name="Liu Z."/>
            <person name="Liu J."/>
            <person name="Guo Q."/>
            <person name="Huang H."/>
            <person name="Sederoff R.R."/>
            <person name="Wang G."/>
            <person name="Qu G."/>
            <person name="Chen S."/>
        </authorList>
    </citation>
    <scope>NUCLEOTIDE SEQUENCE</scope>
    <source>
        <strain evidence="3">SC-2020</strain>
    </source>
</reference>
<name>A0AAD6LEG0_9ROSI</name>
<protein>
    <submittedName>
        <fullName evidence="3">RRM domain-containing protein</fullName>
    </submittedName>
</protein>
<dbReference type="SUPFAM" id="SSF54928">
    <property type="entry name" value="RNA-binding domain, RBD"/>
    <property type="match status" value="1"/>
</dbReference>
<sequence>MYYLIYEFDVIGMTLVVKANYDGMCFWTEKLGMSNLFRFWMYCYRLSVPSYMDSTSTAVADYAAFLEKVKRTVYVDNLSPQVTESVMRTALGQFGTVKNVQFIPNYTGPKNIPCCALVEMECLRQAEAVVSEITQFPFMMSGMPRPARAFRAEVEMFDDRPIKPGRRIQCRWVDRKDPDFEVASKIKRLVRKHAAEDLFLLQQQLAQEEKLAKQQEETLKANYKKFTIIDNVVSDGTAPGLAKFYNMKAFDS</sequence>
<dbReference type="PANTHER" id="PTHR36309">
    <property type="entry name" value="RNA-BINDING (RRM/RBD/RNP MOTIFS) FAMILY PROTEIN"/>
    <property type="match status" value="1"/>
</dbReference>
<proteinExistence type="predicted"/>
<dbReference type="GO" id="GO:0003723">
    <property type="term" value="F:RNA binding"/>
    <property type="evidence" value="ECO:0007669"/>
    <property type="project" value="UniProtKB-UniRule"/>
</dbReference>
<dbReference type="PANTHER" id="PTHR36309:SF1">
    <property type="entry name" value="RNA-BINDING (RRM_RBD_RNP MOTIFS) FAMILY PROTEIN"/>
    <property type="match status" value="1"/>
</dbReference>
<keyword evidence="4" id="KW-1185">Reference proteome</keyword>
<dbReference type="EMBL" id="JAQIZT010000017">
    <property type="protein sequence ID" value="KAJ6959183.1"/>
    <property type="molecule type" value="Genomic_DNA"/>
</dbReference>
<evidence type="ECO:0000259" key="2">
    <source>
        <dbReference type="PROSITE" id="PS50102"/>
    </source>
</evidence>
<organism evidence="3 4">
    <name type="scientific">Populus alba x Populus x berolinensis</name>
    <dbReference type="NCBI Taxonomy" id="444605"/>
    <lineage>
        <taxon>Eukaryota</taxon>
        <taxon>Viridiplantae</taxon>
        <taxon>Streptophyta</taxon>
        <taxon>Embryophyta</taxon>
        <taxon>Tracheophyta</taxon>
        <taxon>Spermatophyta</taxon>
        <taxon>Magnoliopsida</taxon>
        <taxon>eudicotyledons</taxon>
        <taxon>Gunneridae</taxon>
        <taxon>Pentapetalae</taxon>
        <taxon>rosids</taxon>
        <taxon>fabids</taxon>
        <taxon>Malpighiales</taxon>
        <taxon>Salicaceae</taxon>
        <taxon>Saliceae</taxon>
        <taxon>Populus</taxon>
    </lineage>
</organism>
<feature type="domain" description="RRM" evidence="2">
    <location>
        <begin position="71"/>
        <end position="175"/>
    </location>
</feature>
<dbReference type="CDD" id="cd00590">
    <property type="entry name" value="RRM_SF"/>
    <property type="match status" value="1"/>
</dbReference>
<dbReference type="InterPro" id="IPR000504">
    <property type="entry name" value="RRM_dom"/>
</dbReference>
<dbReference type="InterPro" id="IPR035979">
    <property type="entry name" value="RBD_domain_sf"/>
</dbReference>
<dbReference type="InterPro" id="IPR012677">
    <property type="entry name" value="Nucleotide-bd_a/b_plait_sf"/>
</dbReference>
<dbReference type="AlphaFoldDB" id="A0AAD6LEG0"/>
<keyword evidence="1" id="KW-0694">RNA-binding</keyword>
<gene>
    <name evidence="3" type="ORF">NC653_037477</name>
</gene>
<accession>A0AAD6LEG0</accession>
<dbReference type="Pfam" id="PF00076">
    <property type="entry name" value="RRM_1"/>
    <property type="match status" value="1"/>
</dbReference>
<evidence type="ECO:0000313" key="3">
    <source>
        <dbReference type="EMBL" id="KAJ6959183.1"/>
    </source>
</evidence>
<dbReference type="PROSITE" id="PS50102">
    <property type="entry name" value="RRM"/>
    <property type="match status" value="1"/>
</dbReference>
<dbReference type="SMART" id="SM00360">
    <property type="entry name" value="RRM"/>
    <property type="match status" value="1"/>
</dbReference>
<dbReference type="Proteomes" id="UP001164929">
    <property type="component" value="Chromosome 17"/>
</dbReference>
<dbReference type="Gene3D" id="3.30.70.330">
    <property type="match status" value="1"/>
</dbReference>
<evidence type="ECO:0000313" key="4">
    <source>
        <dbReference type="Proteomes" id="UP001164929"/>
    </source>
</evidence>
<comment type="caution">
    <text evidence="3">The sequence shown here is derived from an EMBL/GenBank/DDBJ whole genome shotgun (WGS) entry which is preliminary data.</text>
</comment>